<organism evidence="2 3">
    <name type="scientific">Xylaria multiplex</name>
    <dbReference type="NCBI Taxonomy" id="323545"/>
    <lineage>
        <taxon>Eukaryota</taxon>
        <taxon>Fungi</taxon>
        <taxon>Dikarya</taxon>
        <taxon>Ascomycota</taxon>
        <taxon>Pezizomycotina</taxon>
        <taxon>Sordariomycetes</taxon>
        <taxon>Xylariomycetidae</taxon>
        <taxon>Xylariales</taxon>
        <taxon>Xylariaceae</taxon>
        <taxon>Xylaria</taxon>
    </lineage>
</organism>
<gene>
    <name evidence="2" type="ORF">GQX73_g9505</name>
</gene>
<evidence type="ECO:0000313" key="3">
    <source>
        <dbReference type="Proteomes" id="UP000481858"/>
    </source>
</evidence>
<evidence type="ECO:0000313" key="2">
    <source>
        <dbReference type="EMBL" id="KAF2964072.1"/>
    </source>
</evidence>
<dbReference type="Proteomes" id="UP000481858">
    <property type="component" value="Unassembled WGS sequence"/>
</dbReference>
<comment type="caution">
    <text evidence="2">The sequence shown here is derived from an EMBL/GenBank/DDBJ whole genome shotgun (WGS) entry which is preliminary data.</text>
</comment>
<dbReference type="EMBL" id="WUBL01000167">
    <property type="protein sequence ID" value="KAF2964072.1"/>
    <property type="molecule type" value="Genomic_DNA"/>
</dbReference>
<evidence type="ECO:0000256" key="1">
    <source>
        <dbReference type="SAM" id="MobiDB-lite"/>
    </source>
</evidence>
<keyword evidence="3" id="KW-1185">Reference proteome</keyword>
<reference evidence="2 3" key="1">
    <citation type="submission" date="2019-12" db="EMBL/GenBank/DDBJ databases">
        <title>Draft genome sequence of the ascomycete Xylaria multiplex DSM 110363.</title>
        <authorList>
            <person name="Buettner E."/>
            <person name="Kellner H."/>
        </authorList>
    </citation>
    <scope>NUCLEOTIDE SEQUENCE [LARGE SCALE GENOMIC DNA]</scope>
    <source>
        <strain evidence="2 3">DSM 110363</strain>
    </source>
</reference>
<proteinExistence type="predicted"/>
<protein>
    <submittedName>
        <fullName evidence="2">Uncharacterized protein</fullName>
    </submittedName>
</protein>
<accession>A0A7C8MGL2</accession>
<dbReference type="OrthoDB" id="4776937at2759"/>
<feature type="compositionally biased region" description="Polar residues" evidence="1">
    <location>
        <begin position="42"/>
        <end position="57"/>
    </location>
</feature>
<dbReference type="AlphaFoldDB" id="A0A7C8MGL2"/>
<feature type="region of interest" description="Disordered" evidence="1">
    <location>
        <begin position="237"/>
        <end position="256"/>
    </location>
</feature>
<feature type="region of interest" description="Disordered" evidence="1">
    <location>
        <begin position="1"/>
        <end position="71"/>
    </location>
</feature>
<dbReference type="InParanoid" id="A0A7C8MGL2"/>
<sequence length="256" mass="28987">MDGDGDEVAKSPLPRLEDPDQQRQRCYRGNPKTFLPPRSYSYACSSAPQTSVGQNSLDEPMPYEGPRVPGTTRESDYISSLGTFWRIDIDSLNSVRWPDPLVFSDSIPVGIPKIPDVLFLPRPPPRLPPHILAYPFDKVLRRYNRLTKLVDDYQRFHGVHVFGFWTEIDLSLAASGQVPELTNALNERPAIPPYILSTRFDIVLSGAPVLSNVIDRYHTDLGLDYFAFFPTDPRNIRNLESNPEEGPDDNNTPYVK</sequence>
<name>A0A7C8MGL2_9PEZI</name>